<name>A0ABW5QI56_9HYPH</name>
<organism evidence="4 5">
    <name type="scientific">Devosia albogilva</name>
    <dbReference type="NCBI Taxonomy" id="429726"/>
    <lineage>
        <taxon>Bacteria</taxon>
        <taxon>Pseudomonadati</taxon>
        <taxon>Pseudomonadota</taxon>
        <taxon>Alphaproteobacteria</taxon>
        <taxon>Hyphomicrobiales</taxon>
        <taxon>Devosiaceae</taxon>
        <taxon>Devosia</taxon>
    </lineage>
</organism>
<evidence type="ECO:0000313" key="4">
    <source>
        <dbReference type="EMBL" id="MFD2647377.1"/>
    </source>
</evidence>
<reference evidence="5" key="1">
    <citation type="journal article" date="2019" name="Int. J. Syst. Evol. Microbiol.">
        <title>The Global Catalogue of Microorganisms (GCM) 10K type strain sequencing project: providing services to taxonomists for standard genome sequencing and annotation.</title>
        <authorList>
            <consortium name="The Broad Institute Genomics Platform"/>
            <consortium name="The Broad Institute Genome Sequencing Center for Infectious Disease"/>
            <person name="Wu L."/>
            <person name="Ma J."/>
        </authorList>
    </citation>
    <scope>NUCLEOTIDE SEQUENCE [LARGE SCALE GENOMIC DNA]</scope>
    <source>
        <strain evidence="5">CCM 7427</strain>
    </source>
</reference>
<dbReference type="Pfam" id="PF00596">
    <property type="entry name" value="Aldolase_II"/>
    <property type="match status" value="1"/>
</dbReference>
<feature type="domain" description="Class II aldolase/adducin N-terminal" evidence="3">
    <location>
        <begin position="28"/>
        <end position="223"/>
    </location>
</feature>
<evidence type="ECO:0000256" key="1">
    <source>
        <dbReference type="ARBA" id="ARBA00022723"/>
    </source>
</evidence>
<dbReference type="EMBL" id="JBHUNP010000001">
    <property type="protein sequence ID" value="MFD2647377.1"/>
    <property type="molecule type" value="Genomic_DNA"/>
</dbReference>
<evidence type="ECO:0000313" key="5">
    <source>
        <dbReference type="Proteomes" id="UP001597521"/>
    </source>
</evidence>
<proteinExistence type="predicted"/>
<dbReference type="Proteomes" id="UP001597521">
    <property type="component" value="Unassembled WGS sequence"/>
</dbReference>
<dbReference type="SUPFAM" id="SSF53639">
    <property type="entry name" value="AraD/HMP-PK domain-like"/>
    <property type="match status" value="2"/>
</dbReference>
<keyword evidence="5" id="KW-1185">Reference proteome</keyword>
<dbReference type="InterPro" id="IPR050197">
    <property type="entry name" value="Aldolase_class_II_sugar_metab"/>
</dbReference>
<comment type="caution">
    <text evidence="4">The sequence shown here is derived from an EMBL/GenBank/DDBJ whole genome shotgun (WGS) entry which is preliminary data.</text>
</comment>
<dbReference type="SMART" id="SM01007">
    <property type="entry name" value="Aldolase_II"/>
    <property type="match status" value="1"/>
</dbReference>
<dbReference type="InterPro" id="IPR001303">
    <property type="entry name" value="Aldolase_II/adducin_N"/>
</dbReference>
<keyword evidence="2" id="KW-0456">Lyase</keyword>
<dbReference type="Gene3D" id="3.40.225.10">
    <property type="entry name" value="Class II aldolase/adducin N-terminal domain"/>
    <property type="match status" value="1"/>
</dbReference>
<dbReference type="RefSeq" id="WP_386832404.1">
    <property type="nucleotide sequence ID" value="NZ_JBHUNP010000001.1"/>
</dbReference>
<evidence type="ECO:0000259" key="3">
    <source>
        <dbReference type="SMART" id="SM01007"/>
    </source>
</evidence>
<sequence>MLSRWRDADAHSYAEEARRDELDPQLGLRIYTSKLIGQDPDLVLHGGGNTSVKVTGGDGEPLMHIKGSGWDLDTIAAPGLPAVRLAALLASRDGPALTDPEMVALLRQNLVDPAAPNPSVEALLHAFIDHAFVDHTHSSAVLALANQADMRDRVAALYGNRVAFVPYVMPGYDLSMEGARIYDAHPSCEGLWLENHGLFTFGPDARTSYELMIDFVTIAEAELARTGASLAAPQATDREAPAALLDMLKRELDRRAGGDAHVWDFRSTPAIRDYLALPNLDEVAHRGTATPDHVIRIKPFPLILEASATDAEMAAALDAYADKYTAYFERNAARASEPKTILDPLPRVVLVRGHGVAGIAKGAKAAGIAADLAEQTCRIVHAAERYGTFRPLDEADLFDMEYWSLEQAKLQVKKP</sequence>
<keyword evidence="1" id="KW-0479">Metal-binding</keyword>
<gene>
    <name evidence="4" type="ORF">ACFSX5_06140</name>
</gene>
<accession>A0ABW5QI56</accession>
<dbReference type="InterPro" id="IPR036409">
    <property type="entry name" value="Aldolase_II/adducin_N_sf"/>
</dbReference>
<protein>
    <submittedName>
        <fullName evidence="4">Class II aldolase/adducin family protein</fullName>
    </submittedName>
</protein>
<dbReference type="PANTHER" id="PTHR22789:SF0">
    <property type="entry name" value="3-OXO-TETRONATE 4-PHOSPHATE DECARBOXYLASE-RELATED"/>
    <property type="match status" value="1"/>
</dbReference>
<evidence type="ECO:0000256" key="2">
    <source>
        <dbReference type="ARBA" id="ARBA00023239"/>
    </source>
</evidence>
<dbReference type="PANTHER" id="PTHR22789">
    <property type="entry name" value="FUCULOSE PHOSPHATE ALDOLASE"/>
    <property type="match status" value="1"/>
</dbReference>